<dbReference type="AlphaFoldDB" id="A0AAN9Y073"/>
<sequence>MAKLINVMKNGNEELEKRQLPLVIDEKLTMVLDLIEVDFMCEEPKIQGKEKDIFLKKFSMLTHEELKDAFQVSCKRLLDIVSEIIPCVGCRRSVERLFHQMKTGPGRSALYPLVVTSEGVLILPEEVFKWPNVIGAMFHNHVAKLNNISTSWSRSKKSSRCALHSLDAQRYVRPPLGSGWCALWECMVSFCKQEVATIDTSQLLSTLETYLQKHRFCTECRTKVMKAYSLLVDEPEECKGDCHANNECSSSSCEKKATEDSEKHDESAQSNCSNVKEKGFVPSLYAGIRRCTPNNHIHVDQRTDYIMGLILAAEPELLGNRRERHAKTLEIAQEEVLVCVGLCLYERVHRIQLRLREEQTTCQLLALVAINALSTNFQLAVEIKQGISQLELLFQEFSREDRLKQKRKQARKLKKRRKKERKNATSAHSGQEDDEEDSKIENSIDDPDEYQKTSLENADGRDVDADCLAQSNDESDAEKDDNYRIKTYLRSGNDQFSHIGRDDILVSKYSDKKTDSCFCAHFEGLSERKKNNRLNPSLCSDPKKAKKSSALSYESSGDRVREVIVPVQIIAKAEKITKSNDLYRPVNDYSDTSSNSSNNSCNLYSKYQRDKNNCCESSNSASVLVRSSPECSAPCDCCSGPQADCGYSSADNNIISSNGSGDSSVDSSEVACSEGFCNHDGSEECSFEIRHPGSGDSVSVKKCGSNYDYSRNSSLLLNSASRSLEQMLTDTSWSDRGPNVDPRFGESIIPVEEIQRYKSCMSRINEKRMKLRQTLKSRFALLCSQHKTDALPAS</sequence>
<evidence type="ECO:0008006" key="4">
    <source>
        <dbReference type="Google" id="ProtNLM"/>
    </source>
</evidence>
<accession>A0AAN9Y073</accession>
<gene>
    <name evidence="2" type="ORF">V9T40_000285</name>
</gene>
<dbReference type="InterPro" id="IPR026073">
    <property type="entry name" value="GGNBP2"/>
</dbReference>
<dbReference type="PANTHER" id="PTHR13601">
    <property type="entry name" value="GAMETOGENETIN-BINDING PROTEIN 2"/>
    <property type="match status" value="1"/>
</dbReference>
<feature type="compositionally biased region" description="Basic residues" evidence="1">
    <location>
        <begin position="408"/>
        <end position="421"/>
    </location>
</feature>
<protein>
    <recommendedName>
        <fullName evidence="4">Gametogenetin-binding protein 2</fullName>
    </recommendedName>
</protein>
<dbReference type="EMBL" id="JBBCAQ010000034">
    <property type="protein sequence ID" value="KAK7579656.1"/>
    <property type="molecule type" value="Genomic_DNA"/>
</dbReference>
<dbReference type="Proteomes" id="UP001367676">
    <property type="component" value="Unassembled WGS sequence"/>
</dbReference>
<feature type="compositionally biased region" description="Acidic residues" evidence="1">
    <location>
        <begin position="432"/>
        <end position="448"/>
    </location>
</feature>
<keyword evidence="3" id="KW-1185">Reference proteome</keyword>
<evidence type="ECO:0000313" key="3">
    <source>
        <dbReference type="Proteomes" id="UP001367676"/>
    </source>
</evidence>
<dbReference type="PANTHER" id="PTHR13601:SF2">
    <property type="entry name" value="GAMETOGENETIN-BINDING PROTEIN 2"/>
    <property type="match status" value="1"/>
</dbReference>
<comment type="caution">
    <text evidence="2">The sequence shown here is derived from an EMBL/GenBank/DDBJ whole genome shotgun (WGS) entry which is preliminary data.</text>
</comment>
<evidence type="ECO:0000256" key="1">
    <source>
        <dbReference type="SAM" id="MobiDB-lite"/>
    </source>
</evidence>
<name>A0AAN9Y073_9HEMI</name>
<proteinExistence type="predicted"/>
<feature type="region of interest" description="Disordered" evidence="1">
    <location>
        <begin position="408"/>
        <end position="463"/>
    </location>
</feature>
<dbReference type="GO" id="GO:0005737">
    <property type="term" value="C:cytoplasm"/>
    <property type="evidence" value="ECO:0007669"/>
    <property type="project" value="TreeGrafter"/>
</dbReference>
<dbReference type="GO" id="GO:0005634">
    <property type="term" value="C:nucleus"/>
    <property type="evidence" value="ECO:0007669"/>
    <property type="project" value="TreeGrafter"/>
</dbReference>
<reference evidence="2 3" key="1">
    <citation type="submission" date="2024-03" db="EMBL/GenBank/DDBJ databases">
        <title>Adaptation during the transition from Ophiocordyceps entomopathogen to insect associate is accompanied by gene loss and intensified selection.</title>
        <authorList>
            <person name="Ward C.M."/>
            <person name="Onetto C.A."/>
            <person name="Borneman A.R."/>
        </authorList>
    </citation>
    <scope>NUCLEOTIDE SEQUENCE [LARGE SCALE GENOMIC DNA]</scope>
    <source>
        <strain evidence="2">AWRI1</strain>
        <tissue evidence="2">Single Adult Female</tissue>
    </source>
</reference>
<organism evidence="2 3">
    <name type="scientific">Parthenolecanium corni</name>
    <dbReference type="NCBI Taxonomy" id="536013"/>
    <lineage>
        <taxon>Eukaryota</taxon>
        <taxon>Metazoa</taxon>
        <taxon>Ecdysozoa</taxon>
        <taxon>Arthropoda</taxon>
        <taxon>Hexapoda</taxon>
        <taxon>Insecta</taxon>
        <taxon>Pterygota</taxon>
        <taxon>Neoptera</taxon>
        <taxon>Paraneoptera</taxon>
        <taxon>Hemiptera</taxon>
        <taxon>Sternorrhyncha</taxon>
        <taxon>Coccoidea</taxon>
        <taxon>Coccidae</taxon>
        <taxon>Parthenolecanium</taxon>
    </lineage>
</organism>
<evidence type="ECO:0000313" key="2">
    <source>
        <dbReference type="EMBL" id="KAK7579656.1"/>
    </source>
</evidence>